<keyword evidence="6 8" id="KW-0472">Membrane</keyword>
<keyword evidence="3 8" id="KW-0812">Transmembrane</keyword>
<feature type="signal peptide" evidence="9">
    <location>
        <begin position="1"/>
        <end position="33"/>
    </location>
</feature>
<dbReference type="PROSITE" id="PS50939">
    <property type="entry name" value="CYTOCHROME_B561"/>
    <property type="match status" value="1"/>
</dbReference>
<dbReference type="Proteomes" id="UP000198287">
    <property type="component" value="Unassembled WGS sequence"/>
</dbReference>
<dbReference type="STRING" id="158441.A0A226EGA4"/>
<feature type="region of interest" description="Disordered" evidence="7">
    <location>
        <begin position="601"/>
        <end position="634"/>
    </location>
</feature>
<feature type="transmembrane region" description="Helical" evidence="8">
    <location>
        <begin position="1047"/>
        <end position="1069"/>
    </location>
</feature>
<keyword evidence="5 8" id="KW-1133">Transmembrane helix</keyword>
<protein>
    <submittedName>
        <fullName evidence="11">Ferric-chelate reductase 1</fullName>
    </submittedName>
</protein>
<keyword evidence="4" id="KW-0249">Electron transport</keyword>
<evidence type="ECO:0000313" key="11">
    <source>
        <dbReference type="EMBL" id="OXA55811.1"/>
    </source>
</evidence>
<feature type="transmembrane region" description="Helical" evidence="8">
    <location>
        <begin position="969"/>
        <end position="987"/>
    </location>
</feature>
<name>A0A226EGA4_FOLCA</name>
<evidence type="ECO:0000256" key="9">
    <source>
        <dbReference type="SAM" id="SignalP"/>
    </source>
</evidence>
<evidence type="ECO:0000259" key="10">
    <source>
        <dbReference type="PROSITE" id="PS50939"/>
    </source>
</evidence>
<evidence type="ECO:0000256" key="5">
    <source>
        <dbReference type="ARBA" id="ARBA00022989"/>
    </source>
</evidence>
<evidence type="ECO:0000256" key="4">
    <source>
        <dbReference type="ARBA" id="ARBA00022982"/>
    </source>
</evidence>
<dbReference type="CDD" id="cd08760">
    <property type="entry name" value="Cyt_b561_FRRS1_like"/>
    <property type="match status" value="1"/>
</dbReference>
<evidence type="ECO:0000256" key="1">
    <source>
        <dbReference type="ARBA" id="ARBA00004370"/>
    </source>
</evidence>
<organism evidence="11 12">
    <name type="scientific">Folsomia candida</name>
    <name type="common">Springtail</name>
    <dbReference type="NCBI Taxonomy" id="158441"/>
    <lineage>
        <taxon>Eukaryota</taxon>
        <taxon>Metazoa</taxon>
        <taxon>Ecdysozoa</taxon>
        <taxon>Arthropoda</taxon>
        <taxon>Hexapoda</taxon>
        <taxon>Collembola</taxon>
        <taxon>Entomobryomorpha</taxon>
        <taxon>Isotomoidea</taxon>
        <taxon>Isotomidae</taxon>
        <taxon>Proisotominae</taxon>
        <taxon>Folsomia</taxon>
    </lineage>
</organism>
<evidence type="ECO:0000256" key="6">
    <source>
        <dbReference type="ARBA" id="ARBA00023136"/>
    </source>
</evidence>
<feature type="transmembrane region" description="Helical" evidence="8">
    <location>
        <begin position="928"/>
        <end position="949"/>
    </location>
</feature>
<reference evidence="11 12" key="1">
    <citation type="submission" date="2015-12" db="EMBL/GenBank/DDBJ databases">
        <title>The genome of Folsomia candida.</title>
        <authorList>
            <person name="Faddeeva A."/>
            <person name="Derks M.F."/>
            <person name="Anvar Y."/>
            <person name="Smit S."/>
            <person name="Van Straalen N."/>
            <person name="Roelofs D."/>
        </authorList>
    </citation>
    <scope>NUCLEOTIDE SEQUENCE [LARGE SCALE GENOMIC DNA]</scope>
    <source>
        <strain evidence="11 12">VU population</strain>
        <tissue evidence="11">Whole body</tissue>
    </source>
</reference>
<evidence type="ECO:0000256" key="3">
    <source>
        <dbReference type="ARBA" id="ARBA00022692"/>
    </source>
</evidence>
<feature type="transmembrane region" description="Helical" evidence="8">
    <location>
        <begin position="888"/>
        <end position="907"/>
    </location>
</feature>
<evidence type="ECO:0000256" key="7">
    <source>
        <dbReference type="SAM" id="MobiDB-lite"/>
    </source>
</evidence>
<evidence type="ECO:0000256" key="2">
    <source>
        <dbReference type="ARBA" id="ARBA00022448"/>
    </source>
</evidence>
<feature type="transmembrane region" description="Helical" evidence="8">
    <location>
        <begin position="999"/>
        <end position="1023"/>
    </location>
</feature>
<dbReference type="SMART" id="SM00665">
    <property type="entry name" value="B561"/>
    <property type="match status" value="1"/>
</dbReference>
<dbReference type="OrthoDB" id="8295787at2759"/>
<comment type="caution">
    <text evidence="11">The sequence shown here is derived from an EMBL/GenBank/DDBJ whole genome shotgun (WGS) entry which is preliminary data.</text>
</comment>
<keyword evidence="12" id="KW-1185">Reference proteome</keyword>
<accession>A0A226EGA4</accession>
<feature type="chain" id="PRO_5012149594" evidence="9">
    <location>
        <begin position="34"/>
        <end position="1159"/>
    </location>
</feature>
<dbReference type="GO" id="GO:0016020">
    <property type="term" value="C:membrane"/>
    <property type="evidence" value="ECO:0007669"/>
    <property type="project" value="UniProtKB-SubCell"/>
</dbReference>
<evidence type="ECO:0000313" key="12">
    <source>
        <dbReference type="Proteomes" id="UP000198287"/>
    </source>
</evidence>
<dbReference type="InterPro" id="IPR006593">
    <property type="entry name" value="Cyt_b561/ferric_Rdtase_TM"/>
</dbReference>
<keyword evidence="9" id="KW-0732">Signal</keyword>
<keyword evidence="2" id="KW-0813">Transport</keyword>
<feature type="transmembrane region" description="Helical" evidence="8">
    <location>
        <begin position="1108"/>
        <end position="1132"/>
    </location>
</feature>
<evidence type="ECO:0000256" key="8">
    <source>
        <dbReference type="SAM" id="Phobius"/>
    </source>
</evidence>
<sequence>MTPSTSRSCRRLPSSSIVATLLLLLIAIDKVSPQLYTYLEDIAKIWDLPLYNVDPDNIHGRLTDNLTLNIMHIKYVTCLSTVPKGPLEKFTRRYDLTEQWDFFRNNKHASFNPHYFCAAVPNPRLQAEGDPLPPTIRPDQISRTAGYHTPHSMFWLNEPTSWYWFPRWSKSGIYRAYLYQRGKRNQETGYIFRVEVTGIQSRGRILKGWFHLKITLEIDHNIIPESYENPVPVITEEKVTAIRKLAAVDKLVVTARGRIVTTGLPRGVKVPGYPRRAWVGGIGEFVQDFPKCKEPGYNQKYVTQQFMPCGAVQDGEAVYGNNFYYTKTKNDAQTKYGKTQRNPENNNFTEIHLNFKLDNSLSNKYYELDFVANGIVTRVDLWNNPSYPKFPENSAKIIYGMARAPKNRQICVAENWSSFTATTIVHADKVVIIVTIISILVVQRSVSTRIVFTSSHAMHGPTYYENADPIPRGVESVTCSAPLHGEWIMNPAPPSFGWPGDKTLHRASITAGADLVHNPDATADSTFGGAIKFIHAVPTREDLYRLHPPWYNDSGKPYSIEADEIRKRFAARRTWTFQDGPYLNDATVYNRENSGWTSIMSTPANPRIDPRVTSPPPCSGSSTSSTGRLGAPTYVSHQNTPQNWIFRWRDANDNPDYPAGKPWIPGERCVLYDSRYARDYPHYYYDATCVGIDAQHFEDSTKVDTSTPAEYRLPFVTKLDEKEECTFVSGRNHGAFLPVMGRCLPSLFGTDGVGSPKFGPPKCDAFFDEYESKNYLDPALGKVVKTVERQRTTSSRKTVDERLADNSARNELVCELVEKMREGNFECPLLVPRPYTFEPTYVPGSNESILAEKLKADRKARYKLTNAYKRGMLAAEDPFTLFIWDSRLIHGIFMTIIVMFVTPVSFFMTRYFKETFMNNRIFLHHVWYFVHLSLSFITVLLFMVGLIRQVGSKAMLGVSLSRAATAHRVMGWISVVISVLLFFLGGFRPMKRQFRAVTIILHGVMGFLFYWMGLACMITANAIPGSPAAYQDIAVLHFFGADLTKEAVFVVVISWIMFDIAMHVVMTLLQRCSDAQMKLTHRRLILFSPIPVLEERERFDAPGRFARIYLLIAYIVVALACTVTICTFMLNYSPRKKGLGFMSCTHEGPENDVRKAYNC</sequence>
<gene>
    <name evidence="11" type="ORF">Fcan01_08819</name>
</gene>
<comment type="subcellular location">
    <subcellularLocation>
        <location evidence="1">Membrane</location>
    </subcellularLocation>
</comment>
<dbReference type="EMBL" id="LNIX01000004">
    <property type="protein sequence ID" value="OXA55811.1"/>
    <property type="molecule type" value="Genomic_DNA"/>
</dbReference>
<dbReference type="AlphaFoldDB" id="A0A226EGA4"/>
<feature type="domain" description="Cytochrome b561" evidence="10">
    <location>
        <begin position="850"/>
        <end position="1069"/>
    </location>
</feature>
<proteinExistence type="predicted"/>